<dbReference type="AlphaFoldDB" id="A0A7W9QJ42"/>
<name>A0A7W9QJ42_9ACTN</name>
<evidence type="ECO:0000313" key="3">
    <source>
        <dbReference type="Proteomes" id="UP000588098"/>
    </source>
</evidence>
<accession>A0A7W9QJ42</accession>
<dbReference type="Proteomes" id="UP000588098">
    <property type="component" value="Unassembled WGS sequence"/>
</dbReference>
<keyword evidence="3" id="KW-1185">Reference proteome</keyword>
<reference evidence="2 3" key="1">
    <citation type="submission" date="2020-08" db="EMBL/GenBank/DDBJ databases">
        <title>Genomic Encyclopedia of Type Strains, Phase III (KMG-III): the genomes of soil and plant-associated and newly described type strains.</title>
        <authorList>
            <person name="Whitman W."/>
        </authorList>
    </citation>
    <scope>NUCLEOTIDE SEQUENCE [LARGE SCALE GENOMIC DNA]</scope>
    <source>
        <strain evidence="2 3">CECT 8305</strain>
    </source>
</reference>
<gene>
    <name evidence="2" type="ORF">FHS42_007295</name>
</gene>
<feature type="domain" description="Antirepressor protein C-terminal" evidence="1">
    <location>
        <begin position="165"/>
        <end position="268"/>
    </location>
</feature>
<organism evidence="2 3">
    <name type="scientific">Streptomyces zagrosensis</name>
    <dbReference type="NCBI Taxonomy" id="1042984"/>
    <lineage>
        <taxon>Bacteria</taxon>
        <taxon>Bacillati</taxon>
        <taxon>Actinomycetota</taxon>
        <taxon>Actinomycetes</taxon>
        <taxon>Kitasatosporales</taxon>
        <taxon>Streptomycetaceae</taxon>
        <taxon>Streptomyces</taxon>
    </lineage>
</organism>
<dbReference type="Pfam" id="PF03374">
    <property type="entry name" value="ANT"/>
    <property type="match status" value="1"/>
</dbReference>
<dbReference type="InterPro" id="IPR005039">
    <property type="entry name" value="Ant_C"/>
</dbReference>
<protein>
    <submittedName>
        <fullName evidence="2">DNA-damage-inducible protein D</fullName>
    </submittedName>
</protein>
<comment type="caution">
    <text evidence="2">The sequence shown here is derived from an EMBL/GenBank/DDBJ whole genome shotgun (WGS) entry which is preliminary data.</text>
</comment>
<dbReference type="RefSeq" id="WP_184580154.1">
    <property type="nucleotide sequence ID" value="NZ_JACHJL010000036.1"/>
</dbReference>
<dbReference type="EMBL" id="JACHJL010000036">
    <property type="protein sequence ID" value="MBB5940197.1"/>
    <property type="molecule type" value="Genomic_DNA"/>
</dbReference>
<proteinExistence type="predicted"/>
<evidence type="ECO:0000259" key="1">
    <source>
        <dbReference type="Pfam" id="PF03374"/>
    </source>
</evidence>
<evidence type="ECO:0000313" key="2">
    <source>
        <dbReference type="EMBL" id="MBB5940197.1"/>
    </source>
</evidence>
<dbReference type="GO" id="GO:0003677">
    <property type="term" value="F:DNA binding"/>
    <property type="evidence" value="ECO:0007669"/>
    <property type="project" value="InterPro"/>
</dbReference>
<sequence>MPNLDTTLPLDEGNSRGSSPFDRIMLLDHRGEERWSARDLQQLMGYERWERFDDVIKRAKETIEASGLDPLDHFRGAVKSMRGGRWGKQAVTDYRLTRFGAYHVTLAGDGRKPEVAAAKTYFAIKTREAEAAAQQPAADVSSPEGILALAEKYVEAARDLVTTKKVLAVAAPKAGKWDSFCNSDGLIDMGCAAKALTKVTGGLGRTKFMELLRREDIRFLQVQNPRLPYENHIKAGRAEVKMVQARHQWVEQTFFTPKGLDWLVDKLGGVALPAA</sequence>